<evidence type="ECO:0000256" key="6">
    <source>
        <dbReference type="ARBA" id="ARBA00022741"/>
    </source>
</evidence>
<feature type="domain" description="ABC transporter" evidence="16">
    <location>
        <begin position="12"/>
        <end position="259"/>
    </location>
</feature>
<keyword evidence="9" id="KW-0406">Ion transport</keyword>
<evidence type="ECO:0000256" key="8">
    <source>
        <dbReference type="ARBA" id="ARBA00022967"/>
    </source>
</evidence>
<dbReference type="Pfam" id="PF00005">
    <property type="entry name" value="ABC_tran"/>
    <property type="match status" value="1"/>
</dbReference>
<keyword evidence="7 17" id="KW-0067">ATP-binding</keyword>
<dbReference type="InterPro" id="IPR003593">
    <property type="entry name" value="AAA+_ATPase"/>
</dbReference>
<evidence type="ECO:0000256" key="4">
    <source>
        <dbReference type="ARBA" id="ARBA00022475"/>
    </source>
</evidence>
<evidence type="ECO:0000256" key="2">
    <source>
        <dbReference type="ARBA" id="ARBA00005417"/>
    </source>
</evidence>
<evidence type="ECO:0000256" key="13">
    <source>
        <dbReference type="ARBA" id="ARBA00039098"/>
    </source>
</evidence>
<protein>
    <recommendedName>
        <fullName evidence="14">Nickel import system ATP-binding protein NikD</fullName>
        <ecNumber evidence="13">7.2.2.11</ecNumber>
    </recommendedName>
</protein>
<dbReference type="InterPro" id="IPR003439">
    <property type="entry name" value="ABC_transporter-like_ATP-bd"/>
</dbReference>
<evidence type="ECO:0000256" key="1">
    <source>
        <dbReference type="ARBA" id="ARBA00004202"/>
    </source>
</evidence>
<reference evidence="17" key="1">
    <citation type="submission" date="2021-06" db="EMBL/GenBank/DDBJ databases">
        <title>Novel species in genus Arthrobacter.</title>
        <authorList>
            <person name="Zhang G."/>
        </authorList>
    </citation>
    <scope>NUCLEOTIDE SEQUENCE</scope>
    <source>
        <strain evidence="17">Zg-ZUI122</strain>
    </source>
</reference>
<evidence type="ECO:0000256" key="3">
    <source>
        <dbReference type="ARBA" id="ARBA00022448"/>
    </source>
</evidence>
<proteinExistence type="inferred from homology"/>
<accession>A0A975XLR3</accession>
<comment type="subunit">
    <text evidence="12">The complex is composed of two ATP-binding proteins (NikD and NikE), two transmembrane proteins (NikB and NikC) and a solute-binding protein (NikA).</text>
</comment>
<evidence type="ECO:0000256" key="9">
    <source>
        <dbReference type="ARBA" id="ARBA00023065"/>
    </source>
</evidence>
<evidence type="ECO:0000313" key="18">
    <source>
        <dbReference type="Proteomes" id="UP000680588"/>
    </source>
</evidence>
<dbReference type="KEGG" id="asun:KG104_05550"/>
<dbReference type="EMBL" id="CP076456">
    <property type="protein sequence ID" value="QWQ37224.1"/>
    <property type="molecule type" value="Genomic_DNA"/>
</dbReference>
<comment type="subcellular location">
    <subcellularLocation>
        <location evidence="1">Cell membrane</location>
        <topology evidence="1">Peripheral membrane protein</topology>
    </subcellularLocation>
</comment>
<dbReference type="CDD" id="cd03257">
    <property type="entry name" value="ABC_NikE_OppD_transporters"/>
    <property type="match status" value="1"/>
</dbReference>
<keyword evidence="5" id="KW-0533">Nickel</keyword>
<dbReference type="InterPro" id="IPR050388">
    <property type="entry name" value="ABC_Ni/Peptide_Import"/>
</dbReference>
<keyword evidence="10" id="KW-0921">Nickel transport</keyword>
<keyword evidence="3" id="KW-0813">Transport</keyword>
<dbReference type="SUPFAM" id="SSF52540">
    <property type="entry name" value="P-loop containing nucleoside triphosphate hydrolases"/>
    <property type="match status" value="1"/>
</dbReference>
<dbReference type="RefSeq" id="WP_104055294.1">
    <property type="nucleotide sequence ID" value="NZ_CP076456.1"/>
</dbReference>
<dbReference type="Proteomes" id="UP000680588">
    <property type="component" value="Chromosome"/>
</dbReference>
<evidence type="ECO:0000256" key="10">
    <source>
        <dbReference type="ARBA" id="ARBA00023112"/>
    </source>
</evidence>
<evidence type="ECO:0000256" key="7">
    <source>
        <dbReference type="ARBA" id="ARBA00022840"/>
    </source>
</evidence>
<evidence type="ECO:0000313" key="17">
    <source>
        <dbReference type="EMBL" id="QWQ37224.1"/>
    </source>
</evidence>
<dbReference type="EC" id="7.2.2.11" evidence="13"/>
<dbReference type="AlphaFoldDB" id="A0A975XLR3"/>
<keyword evidence="11" id="KW-0472">Membrane</keyword>
<dbReference type="Gene3D" id="3.40.50.300">
    <property type="entry name" value="P-loop containing nucleotide triphosphate hydrolases"/>
    <property type="match status" value="1"/>
</dbReference>
<evidence type="ECO:0000259" key="16">
    <source>
        <dbReference type="PROSITE" id="PS50893"/>
    </source>
</evidence>
<dbReference type="GO" id="GO:0016887">
    <property type="term" value="F:ATP hydrolysis activity"/>
    <property type="evidence" value="ECO:0007669"/>
    <property type="project" value="InterPro"/>
</dbReference>
<dbReference type="PROSITE" id="PS50893">
    <property type="entry name" value="ABC_TRANSPORTER_2"/>
    <property type="match status" value="1"/>
</dbReference>
<evidence type="ECO:0000256" key="12">
    <source>
        <dbReference type="ARBA" id="ARBA00038669"/>
    </source>
</evidence>
<dbReference type="InterPro" id="IPR027417">
    <property type="entry name" value="P-loop_NTPase"/>
</dbReference>
<dbReference type="GO" id="GO:0005886">
    <property type="term" value="C:plasma membrane"/>
    <property type="evidence" value="ECO:0007669"/>
    <property type="project" value="UniProtKB-SubCell"/>
</dbReference>
<keyword evidence="8" id="KW-1278">Translocase</keyword>
<sequence>MSVAIRAKGHTVRIPVNIRGKAGWVHAATDVDFTACRGRVHAVVGESGCGKTTLATAILGMLPAGTLAGGQLEYVDRDGRVTALTGAGRAAAARTAGLRGREIGYVPQSAATYLTPVRRVGAQLRETLRELRGKATAQELLARVNLDPGAMDAFPHELSGGMLQRAALAFALAGDPDVLVADEPISGLDPHLAQLTLGLLRATADAGTAVVLITHDLQALAESRTADELSVMYAGRIIETGPAARILTAPAEPYTMDLLAALPANGLHPMPGLPPELTNLPPDYTYADRLRAAAELEADHAR</sequence>
<evidence type="ECO:0000256" key="15">
    <source>
        <dbReference type="ARBA" id="ARBA00048610"/>
    </source>
</evidence>
<keyword evidence="4" id="KW-1003">Cell membrane</keyword>
<dbReference type="GO" id="GO:0005524">
    <property type="term" value="F:ATP binding"/>
    <property type="evidence" value="ECO:0007669"/>
    <property type="project" value="UniProtKB-KW"/>
</dbReference>
<keyword evidence="6" id="KW-0547">Nucleotide-binding</keyword>
<comment type="similarity">
    <text evidence="2">Belongs to the ABC transporter superfamily.</text>
</comment>
<evidence type="ECO:0000256" key="14">
    <source>
        <dbReference type="ARBA" id="ARBA00044143"/>
    </source>
</evidence>
<evidence type="ECO:0000256" key="11">
    <source>
        <dbReference type="ARBA" id="ARBA00023136"/>
    </source>
</evidence>
<dbReference type="PANTHER" id="PTHR43297:SF13">
    <property type="entry name" value="NICKEL ABC TRANSPORTER, ATP-BINDING PROTEIN"/>
    <property type="match status" value="1"/>
</dbReference>
<organism evidence="17 18">
    <name type="scientific">Arthrobacter sunyaminii</name>
    <dbReference type="NCBI Taxonomy" id="2816859"/>
    <lineage>
        <taxon>Bacteria</taxon>
        <taxon>Bacillati</taxon>
        <taxon>Actinomycetota</taxon>
        <taxon>Actinomycetes</taxon>
        <taxon>Micrococcales</taxon>
        <taxon>Micrococcaceae</taxon>
        <taxon>Arthrobacter</taxon>
    </lineage>
</organism>
<gene>
    <name evidence="17" type="ORF">KG104_05550</name>
</gene>
<evidence type="ECO:0000256" key="5">
    <source>
        <dbReference type="ARBA" id="ARBA00022596"/>
    </source>
</evidence>
<dbReference type="GO" id="GO:0015413">
    <property type="term" value="F:ABC-type nickel transporter activity"/>
    <property type="evidence" value="ECO:0007669"/>
    <property type="project" value="UniProtKB-EC"/>
</dbReference>
<dbReference type="SMART" id="SM00382">
    <property type="entry name" value="AAA"/>
    <property type="match status" value="1"/>
</dbReference>
<keyword evidence="18" id="KW-1185">Reference proteome</keyword>
<dbReference type="PANTHER" id="PTHR43297">
    <property type="entry name" value="OLIGOPEPTIDE TRANSPORT ATP-BINDING PROTEIN APPD"/>
    <property type="match status" value="1"/>
</dbReference>
<name>A0A975XLR3_9MICC</name>
<comment type="catalytic activity">
    <reaction evidence="15">
        <text>Ni(2+)(out) + ATP + H2O = Ni(2+)(in) + ADP + phosphate + H(+)</text>
        <dbReference type="Rhea" id="RHEA:15557"/>
        <dbReference type="ChEBI" id="CHEBI:15377"/>
        <dbReference type="ChEBI" id="CHEBI:15378"/>
        <dbReference type="ChEBI" id="CHEBI:30616"/>
        <dbReference type="ChEBI" id="CHEBI:43474"/>
        <dbReference type="ChEBI" id="CHEBI:49786"/>
        <dbReference type="ChEBI" id="CHEBI:456216"/>
        <dbReference type="EC" id="7.2.2.11"/>
    </reaction>
    <physiologicalReaction direction="left-to-right" evidence="15">
        <dbReference type="Rhea" id="RHEA:15558"/>
    </physiologicalReaction>
</comment>